<keyword evidence="4" id="KW-1185">Reference proteome</keyword>
<reference evidence="3 4" key="1">
    <citation type="submission" date="2018-09" db="EMBL/GenBank/DDBJ databases">
        <title>Phylogeny of the Shewanellaceae, and recommendation for two new genera, Pseudoshewanella and Parashewanella.</title>
        <authorList>
            <person name="Wang G."/>
        </authorList>
    </citation>
    <scope>NUCLEOTIDE SEQUENCE [LARGE SCALE GENOMIC DNA]</scope>
    <source>
        <strain evidence="3 4">C51</strain>
    </source>
</reference>
<feature type="region of interest" description="Disordered" evidence="2">
    <location>
        <begin position="173"/>
        <end position="194"/>
    </location>
</feature>
<dbReference type="Proteomes" id="UP000281474">
    <property type="component" value="Unassembled WGS sequence"/>
</dbReference>
<evidence type="ECO:0000313" key="4">
    <source>
        <dbReference type="Proteomes" id="UP000281474"/>
    </source>
</evidence>
<proteinExistence type="predicted"/>
<dbReference type="RefSeq" id="WP_121840323.1">
    <property type="nucleotide sequence ID" value="NZ_ML014826.1"/>
</dbReference>
<evidence type="ECO:0000256" key="2">
    <source>
        <dbReference type="SAM" id="MobiDB-lite"/>
    </source>
</evidence>
<accession>A0A3L8PSW6</accession>
<protein>
    <recommendedName>
        <fullName evidence="5">Death domain-containing protein</fullName>
    </recommendedName>
</protein>
<evidence type="ECO:0000313" key="3">
    <source>
        <dbReference type="EMBL" id="RLV58344.1"/>
    </source>
</evidence>
<evidence type="ECO:0000256" key="1">
    <source>
        <dbReference type="SAM" id="Coils"/>
    </source>
</evidence>
<feature type="coiled-coil region" evidence="1">
    <location>
        <begin position="121"/>
        <end position="155"/>
    </location>
</feature>
<evidence type="ECO:0008006" key="5">
    <source>
        <dbReference type="Google" id="ProtNLM"/>
    </source>
</evidence>
<name>A0A3L8PSW6_9GAMM</name>
<comment type="caution">
    <text evidence="3">The sequence shown here is derived from an EMBL/GenBank/DDBJ whole genome shotgun (WGS) entry which is preliminary data.</text>
</comment>
<sequence>MECIVRDLVNRAYVFGLHLGINGTELKKIEKSSDHETMLSRVLEKFFTQPKASITKIVDAMKTADQIVLAHNFRPTLIRFMETSGNEPQHTHAESIATANETSLREVTVLKDEYTRLKHQHALLQRRFNEVETSRDQLQRQIYAKDDQIRNLTAKVSQYESYYVAHNQVSSSQTGRLTHSSHRTIPSTRASSPAVTSTSVEGEFKFHDIPTNVLCLATLEIQHRWQTVGNLLGLKPYQISGIKSRDSDEGVRNMHMLNDAQKANPYLVVS</sequence>
<gene>
    <name evidence="3" type="ORF">D5018_17710</name>
</gene>
<dbReference type="AlphaFoldDB" id="A0A3L8PSW6"/>
<keyword evidence="1" id="KW-0175">Coiled coil</keyword>
<organism evidence="3 4">
    <name type="scientific">Parashewanella curva</name>
    <dbReference type="NCBI Taxonomy" id="2338552"/>
    <lineage>
        <taxon>Bacteria</taxon>
        <taxon>Pseudomonadati</taxon>
        <taxon>Pseudomonadota</taxon>
        <taxon>Gammaproteobacteria</taxon>
        <taxon>Alteromonadales</taxon>
        <taxon>Shewanellaceae</taxon>
        <taxon>Parashewanella</taxon>
    </lineage>
</organism>
<dbReference type="EMBL" id="QZEI01000077">
    <property type="protein sequence ID" value="RLV58344.1"/>
    <property type="molecule type" value="Genomic_DNA"/>
</dbReference>